<feature type="region of interest" description="Disordered" evidence="6">
    <location>
        <begin position="1"/>
        <end position="25"/>
    </location>
</feature>
<evidence type="ECO:0000313" key="9">
    <source>
        <dbReference type="Proteomes" id="UP001213681"/>
    </source>
</evidence>
<dbReference type="GO" id="GO:0000976">
    <property type="term" value="F:transcription cis-regulatory region binding"/>
    <property type="evidence" value="ECO:0007669"/>
    <property type="project" value="TreeGrafter"/>
</dbReference>
<keyword evidence="5" id="KW-0539">Nucleus</keyword>
<dbReference type="SUPFAM" id="SSF57701">
    <property type="entry name" value="Zn2/Cys6 DNA-binding domain"/>
    <property type="match status" value="1"/>
</dbReference>
<dbReference type="Pfam" id="PF11951">
    <property type="entry name" value="Fungal_trans_2"/>
    <property type="match status" value="1"/>
</dbReference>
<dbReference type="PANTHER" id="PTHR37534">
    <property type="entry name" value="TRANSCRIPTIONAL ACTIVATOR PROTEIN UGA3"/>
    <property type="match status" value="1"/>
</dbReference>
<feature type="compositionally biased region" description="Low complexity" evidence="6">
    <location>
        <begin position="83"/>
        <end position="112"/>
    </location>
</feature>
<feature type="region of interest" description="Disordered" evidence="6">
    <location>
        <begin position="69"/>
        <end position="131"/>
    </location>
</feature>
<evidence type="ECO:0000259" key="7">
    <source>
        <dbReference type="SMART" id="SM00066"/>
    </source>
</evidence>
<evidence type="ECO:0000256" key="5">
    <source>
        <dbReference type="ARBA" id="ARBA00023242"/>
    </source>
</evidence>
<accession>A0AAD6C427</accession>
<dbReference type="GO" id="GO:0045944">
    <property type="term" value="P:positive regulation of transcription by RNA polymerase II"/>
    <property type="evidence" value="ECO:0007669"/>
    <property type="project" value="TreeGrafter"/>
</dbReference>
<dbReference type="GO" id="GO:0005634">
    <property type="term" value="C:nucleus"/>
    <property type="evidence" value="ECO:0007669"/>
    <property type="project" value="UniProtKB-SubCell"/>
</dbReference>
<dbReference type="InterPro" id="IPR021858">
    <property type="entry name" value="Fun_TF"/>
</dbReference>
<reference evidence="8" key="1">
    <citation type="submission" date="2022-12" db="EMBL/GenBank/DDBJ databases">
        <authorList>
            <person name="Petersen C."/>
        </authorList>
    </citation>
    <scope>NUCLEOTIDE SEQUENCE</scope>
    <source>
        <strain evidence="8">IBT 16125</strain>
    </source>
</reference>
<dbReference type="SMART" id="SM00066">
    <property type="entry name" value="GAL4"/>
    <property type="match status" value="1"/>
</dbReference>
<dbReference type="InterPro" id="IPR036864">
    <property type="entry name" value="Zn2-C6_fun-type_DNA-bd_sf"/>
</dbReference>
<sequence length="561" mass="62046">MTSTALPAQKKGRSRRSGTPWTRGGCITCKSRRKGGCDRATPSCNNCLKLGRVCEGYDDLWVAPLGPSAPVFKSTRGPKRQKLNSSSPSQPLSPSSSPSSSDSWQDVWQNSQLSPQPITPGWSIPSSPQDRVRDLDVDVASHEQNSGEQDRLSVIPKPKGFLSHLSGHEAHYLQYHEAMASQRLANLESEHNPLRSFLIPRAMSSPLLMKAVCAISAMHLSNRTDSLDAKTAAIDFYGRTLRGLRTVMAQSVTEIVPDDAILAVGMMCKYEVVRGSVQQWVVHLTALHRLIASRGGLGSMEPEAAHFLRGLYVYAYSMGRISNRKKILGSLILADTDMEAPRLSIYLGFTEDILKICACVAELPSLQGDDISLRLSIASINDSLLTWTPSSARLNIPQDLTQSTLIRLKLVAECFRDAGFIYLHSILEHMSRDTSPPCNATPQPRGPITEWSALITTPKQIAIDRLLSRIESFPLDDNCEYSALTFPLFIAGAESDVFEHRDFVLQSLGKLQENFGIGNTLRAKDVLRILWARKDAIAQDPSKNVHWMDVLEELQWELTLA</sequence>
<evidence type="ECO:0000256" key="4">
    <source>
        <dbReference type="ARBA" id="ARBA00023163"/>
    </source>
</evidence>
<dbReference type="GO" id="GO:0008270">
    <property type="term" value="F:zinc ion binding"/>
    <property type="evidence" value="ECO:0007669"/>
    <property type="project" value="InterPro"/>
</dbReference>
<dbReference type="RefSeq" id="XP_056765417.1">
    <property type="nucleotide sequence ID" value="XM_056909713.1"/>
</dbReference>
<dbReference type="PANTHER" id="PTHR37534:SF16">
    <property type="entry name" value="ZN(II)2CYS6 TRANSCRIPTION FACTOR (EUROFUNG)-RELATED"/>
    <property type="match status" value="1"/>
</dbReference>
<evidence type="ECO:0000256" key="6">
    <source>
        <dbReference type="SAM" id="MobiDB-lite"/>
    </source>
</evidence>
<protein>
    <recommendedName>
        <fullName evidence="7">Zn(2)-C6 fungal-type domain-containing protein</fullName>
    </recommendedName>
</protein>
<dbReference type="GO" id="GO:0000981">
    <property type="term" value="F:DNA-binding transcription factor activity, RNA polymerase II-specific"/>
    <property type="evidence" value="ECO:0007669"/>
    <property type="project" value="InterPro"/>
</dbReference>
<keyword evidence="2" id="KW-0805">Transcription regulation</keyword>
<dbReference type="Gene3D" id="4.10.240.10">
    <property type="entry name" value="Zn(2)-C6 fungal-type DNA-binding domain"/>
    <property type="match status" value="1"/>
</dbReference>
<keyword evidence="3" id="KW-0238">DNA-binding</keyword>
<name>A0AAD6C427_9EURO</name>
<keyword evidence="9" id="KW-1185">Reference proteome</keyword>
<organism evidence="8 9">
    <name type="scientific">Penicillium daleae</name>
    <dbReference type="NCBI Taxonomy" id="63821"/>
    <lineage>
        <taxon>Eukaryota</taxon>
        <taxon>Fungi</taxon>
        <taxon>Dikarya</taxon>
        <taxon>Ascomycota</taxon>
        <taxon>Pezizomycotina</taxon>
        <taxon>Eurotiomycetes</taxon>
        <taxon>Eurotiomycetidae</taxon>
        <taxon>Eurotiales</taxon>
        <taxon>Aspergillaceae</taxon>
        <taxon>Penicillium</taxon>
    </lineage>
</organism>
<comment type="subcellular location">
    <subcellularLocation>
        <location evidence="1">Nucleus</location>
    </subcellularLocation>
</comment>
<feature type="domain" description="Zn(2)-C6 fungal-type" evidence="7">
    <location>
        <begin position="20"/>
        <end position="65"/>
    </location>
</feature>
<dbReference type="GeneID" id="81599956"/>
<keyword evidence="4" id="KW-0804">Transcription</keyword>
<dbReference type="CDD" id="cd00067">
    <property type="entry name" value="GAL4"/>
    <property type="match status" value="1"/>
</dbReference>
<evidence type="ECO:0000256" key="1">
    <source>
        <dbReference type="ARBA" id="ARBA00004123"/>
    </source>
</evidence>
<dbReference type="InterPro" id="IPR001138">
    <property type="entry name" value="Zn2Cys6_DnaBD"/>
</dbReference>
<reference evidence="8" key="2">
    <citation type="journal article" date="2023" name="IMA Fungus">
        <title>Comparative genomic study of the Penicillium genus elucidates a diverse pangenome and 15 lateral gene transfer events.</title>
        <authorList>
            <person name="Petersen C."/>
            <person name="Sorensen T."/>
            <person name="Nielsen M.R."/>
            <person name="Sondergaard T.E."/>
            <person name="Sorensen J.L."/>
            <person name="Fitzpatrick D.A."/>
            <person name="Frisvad J.C."/>
            <person name="Nielsen K.L."/>
        </authorList>
    </citation>
    <scope>NUCLEOTIDE SEQUENCE</scope>
    <source>
        <strain evidence="8">IBT 16125</strain>
    </source>
</reference>
<dbReference type="EMBL" id="JAPVEA010000006">
    <property type="protein sequence ID" value="KAJ5449882.1"/>
    <property type="molecule type" value="Genomic_DNA"/>
</dbReference>
<evidence type="ECO:0000256" key="3">
    <source>
        <dbReference type="ARBA" id="ARBA00023125"/>
    </source>
</evidence>
<comment type="caution">
    <text evidence="8">The sequence shown here is derived from an EMBL/GenBank/DDBJ whole genome shotgun (WGS) entry which is preliminary data.</text>
</comment>
<evidence type="ECO:0000313" key="8">
    <source>
        <dbReference type="EMBL" id="KAJ5449882.1"/>
    </source>
</evidence>
<gene>
    <name evidence="8" type="ORF">N7458_006331</name>
</gene>
<dbReference type="Proteomes" id="UP001213681">
    <property type="component" value="Unassembled WGS sequence"/>
</dbReference>
<dbReference type="AlphaFoldDB" id="A0AAD6C427"/>
<evidence type="ECO:0000256" key="2">
    <source>
        <dbReference type="ARBA" id="ARBA00023015"/>
    </source>
</evidence>
<proteinExistence type="predicted"/>